<organism evidence="5 6">
    <name type="scientific">Streptomyces capitiformicae</name>
    <dbReference type="NCBI Taxonomy" id="2014920"/>
    <lineage>
        <taxon>Bacteria</taxon>
        <taxon>Bacillati</taxon>
        <taxon>Actinomycetota</taxon>
        <taxon>Actinomycetes</taxon>
        <taxon>Kitasatosporales</taxon>
        <taxon>Streptomycetaceae</taxon>
        <taxon>Streptomyces</taxon>
    </lineage>
</organism>
<dbReference type="RefSeq" id="WP_189780955.1">
    <property type="nucleotide sequence ID" value="NZ_BNAT01000002.1"/>
</dbReference>
<sequence length="462" mass="51043">MLTYDVDIWSIRARKNRPKPFELRWRVGARPHSRSFKLKVQADGRRSELLAALRNREQFDEDTGLPASELDALNTPTWYEHAVAYAVMKWPKAAAKHRASIAEALATVTPAFLSTTRGAPEPEVLRLALYAWAFRATPTDKGVFVSRSEAEEPPAEVVAALAWVAKHSVKVTEAAKPERTRAALDALSRKLNGEPAADNTANRKRMVLSNAMRYAIEKGVLSANPLARVDWDPPAKDDEVDFRYVPNPQQAADLIAAVREQGPRGAHLAPFFGCLYYAAMRPSEIAALTAADCRLPESGWGELVLAGSRPEVGSGWTDDGASYEQRGLKRRARRATRPVPIPPVLVGMLREHIKTYGTAEDGRLFRAARGGRVRSTEYCEVWDRARVKALTKAEAATPLADVPYSLRHAGVSLWINSGVDPVEVARRAGHSLTVLFRFYAKILRGQQALANDLIDKGLRGDQ</sequence>
<dbReference type="InterPro" id="IPR011010">
    <property type="entry name" value="DNA_brk_join_enz"/>
</dbReference>
<feature type="domain" description="Tyr recombinase" evidence="4">
    <location>
        <begin position="241"/>
        <end position="452"/>
    </location>
</feature>
<dbReference type="GO" id="GO:0003677">
    <property type="term" value="F:DNA binding"/>
    <property type="evidence" value="ECO:0007669"/>
    <property type="project" value="UniProtKB-KW"/>
</dbReference>
<comment type="similarity">
    <text evidence="1">Belongs to the 'phage' integrase family.</text>
</comment>
<dbReference type="Proteomes" id="UP000603227">
    <property type="component" value="Unassembled WGS sequence"/>
</dbReference>
<dbReference type="PROSITE" id="PS51898">
    <property type="entry name" value="TYR_RECOMBINASE"/>
    <property type="match status" value="1"/>
</dbReference>
<evidence type="ECO:0000256" key="2">
    <source>
        <dbReference type="ARBA" id="ARBA00023125"/>
    </source>
</evidence>
<dbReference type="EMBL" id="BNAT01000002">
    <property type="protein sequence ID" value="GHH82813.1"/>
    <property type="molecule type" value="Genomic_DNA"/>
</dbReference>
<evidence type="ECO:0000259" key="4">
    <source>
        <dbReference type="PROSITE" id="PS51898"/>
    </source>
</evidence>
<evidence type="ECO:0000313" key="5">
    <source>
        <dbReference type="EMBL" id="GHH82813.1"/>
    </source>
</evidence>
<name>A0A919L3Q7_9ACTN</name>
<dbReference type="InterPro" id="IPR010998">
    <property type="entry name" value="Integrase_recombinase_N"/>
</dbReference>
<dbReference type="AlphaFoldDB" id="A0A919L3Q7"/>
<dbReference type="PANTHER" id="PTHR30349:SF64">
    <property type="entry name" value="PROPHAGE INTEGRASE INTD-RELATED"/>
    <property type="match status" value="1"/>
</dbReference>
<dbReference type="PANTHER" id="PTHR30349">
    <property type="entry name" value="PHAGE INTEGRASE-RELATED"/>
    <property type="match status" value="1"/>
</dbReference>
<keyword evidence="3" id="KW-0233">DNA recombination</keyword>
<dbReference type="Gene3D" id="1.10.150.130">
    <property type="match status" value="1"/>
</dbReference>
<dbReference type="SUPFAM" id="SSF56349">
    <property type="entry name" value="DNA breaking-rejoining enzymes"/>
    <property type="match status" value="1"/>
</dbReference>
<evidence type="ECO:0000256" key="1">
    <source>
        <dbReference type="ARBA" id="ARBA00008857"/>
    </source>
</evidence>
<reference evidence="5" key="1">
    <citation type="journal article" date="2014" name="Int. J. Syst. Evol. Microbiol.">
        <title>Complete genome sequence of Corynebacterium casei LMG S-19264T (=DSM 44701T), isolated from a smear-ripened cheese.</title>
        <authorList>
            <consortium name="US DOE Joint Genome Institute (JGI-PGF)"/>
            <person name="Walter F."/>
            <person name="Albersmeier A."/>
            <person name="Kalinowski J."/>
            <person name="Ruckert C."/>
        </authorList>
    </citation>
    <scope>NUCLEOTIDE SEQUENCE</scope>
    <source>
        <strain evidence="5">CGMCC 4.7403</strain>
    </source>
</reference>
<protein>
    <submittedName>
        <fullName evidence="5">Site-specific integrase</fullName>
    </submittedName>
</protein>
<gene>
    <name evidence="5" type="ORF">GCM10017771_08050</name>
</gene>
<reference evidence="5" key="2">
    <citation type="submission" date="2020-09" db="EMBL/GenBank/DDBJ databases">
        <authorList>
            <person name="Sun Q."/>
            <person name="Zhou Y."/>
        </authorList>
    </citation>
    <scope>NUCLEOTIDE SEQUENCE</scope>
    <source>
        <strain evidence="5">CGMCC 4.7403</strain>
    </source>
</reference>
<dbReference type="GO" id="GO:0006310">
    <property type="term" value="P:DNA recombination"/>
    <property type="evidence" value="ECO:0007669"/>
    <property type="project" value="UniProtKB-KW"/>
</dbReference>
<evidence type="ECO:0000313" key="6">
    <source>
        <dbReference type="Proteomes" id="UP000603227"/>
    </source>
</evidence>
<dbReference type="InterPro" id="IPR013762">
    <property type="entry name" value="Integrase-like_cat_sf"/>
</dbReference>
<evidence type="ECO:0000256" key="3">
    <source>
        <dbReference type="ARBA" id="ARBA00023172"/>
    </source>
</evidence>
<comment type="caution">
    <text evidence="5">The sequence shown here is derived from an EMBL/GenBank/DDBJ whole genome shotgun (WGS) entry which is preliminary data.</text>
</comment>
<dbReference type="InterPro" id="IPR002104">
    <property type="entry name" value="Integrase_catalytic"/>
</dbReference>
<keyword evidence="6" id="KW-1185">Reference proteome</keyword>
<accession>A0A919L3Q7</accession>
<dbReference type="Gene3D" id="1.10.443.10">
    <property type="entry name" value="Intergrase catalytic core"/>
    <property type="match status" value="1"/>
</dbReference>
<dbReference type="InterPro" id="IPR050090">
    <property type="entry name" value="Tyrosine_recombinase_XerCD"/>
</dbReference>
<keyword evidence="2" id="KW-0238">DNA-binding</keyword>
<proteinExistence type="inferred from homology"/>
<dbReference type="GO" id="GO:0015074">
    <property type="term" value="P:DNA integration"/>
    <property type="evidence" value="ECO:0007669"/>
    <property type="project" value="InterPro"/>
</dbReference>